<evidence type="ECO:0000313" key="1">
    <source>
        <dbReference type="EMBL" id="BAY58520.1"/>
    </source>
</evidence>
<protein>
    <submittedName>
        <fullName evidence="1">Uncharacterized protein</fullName>
    </submittedName>
</protein>
<sequence>MSSGEQYNVMPTHLEHYQQKPCWKIRQNAIARDELSDARSQAEYWLETGYGLDDDVHLYPSLATNELSEEVARL</sequence>
<proteinExistence type="predicted"/>
<organism evidence="1 2">
    <name type="scientific">Leptolyngbya boryana NIES-2135</name>
    <dbReference type="NCBI Taxonomy" id="1973484"/>
    <lineage>
        <taxon>Bacteria</taxon>
        <taxon>Bacillati</taxon>
        <taxon>Cyanobacteriota</taxon>
        <taxon>Cyanophyceae</taxon>
        <taxon>Leptolyngbyales</taxon>
        <taxon>Leptolyngbyaceae</taxon>
        <taxon>Leptolyngbya group</taxon>
        <taxon>Leptolyngbya</taxon>
    </lineage>
</organism>
<dbReference type="Proteomes" id="UP000217895">
    <property type="component" value="Chromosome"/>
</dbReference>
<dbReference type="AlphaFoldDB" id="A0A1Z4JP86"/>
<gene>
    <name evidence="1" type="ORF">NIES2135_53930</name>
</gene>
<keyword evidence="2" id="KW-1185">Reference proteome</keyword>
<name>A0A1Z4JP86_LEPBY</name>
<dbReference type="EMBL" id="AP018203">
    <property type="protein sequence ID" value="BAY58520.1"/>
    <property type="molecule type" value="Genomic_DNA"/>
</dbReference>
<reference evidence="1 2" key="1">
    <citation type="submission" date="2017-06" db="EMBL/GenBank/DDBJ databases">
        <title>Genome sequencing of cyanobaciteial culture collection at National Institute for Environmental Studies (NIES).</title>
        <authorList>
            <person name="Hirose Y."/>
            <person name="Shimura Y."/>
            <person name="Fujisawa T."/>
            <person name="Nakamura Y."/>
            <person name="Kawachi M."/>
        </authorList>
    </citation>
    <scope>NUCLEOTIDE SEQUENCE [LARGE SCALE GENOMIC DNA]</scope>
    <source>
        <strain evidence="1 2">NIES-2135</strain>
    </source>
</reference>
<evidence type="ECO:0000313" key="2">
    <source>
        <dbReference type="Proteomes" id="UP000217895"/>
    </source>
</evidence>
<accession>A0A1Z4JP86</accession>